<proteinExistence type="predicted"/>
<dbReference type="PROSITE" id="PS50930">
    <property type="entry name" value="HTH_LYTTR"/>
    <property type="match status" value="1"/>
</dbReference>
<sequence length="235" mass="27434">MINCLIVDDEPNAVSLLEDYILKVDFLNLKQKCYDAFEVVTFLRNNKVDLIFLDINMPNISGLELASMLPKDQCIIFTTAYSSHAMEGYEYNAIDYLLKPITFKRFMQAIRKTEGYFALRRPAGLKELTLSDDTIFIKSGKQIMKMRSRDILYCKANKEYVNIVCVNESVLIYRRMKQLEEQLPPNFIRIHNSYIINLDHLEKIVDNQVLIRQTKLPISTGYREQLLALISKKLF</sequence>
<feature type="domain" description="Response regulatory" evidence="2">
    <location>
        <begin position="3"/>
        <end position="114"/>
    </location>
</feature>
<organism evidence="4 5">
    <name type="scientific">Olivibacter oleidegradans</name>
    <dbReference type="NCBI Taxonomy" id="760123"/>
    <lineage>
        <taxon>Bacteria</taxon>
        <taxon>Pseudomonadati</taxon>
        <taxon>Bacteroidota</taxon>
        <taxon>Sphingobacteriia</taxon>
        <taxon>Sphingobacteriales</taxon>
        <taxon>Sphingobacteriaceae</taxon>
        <taxon>Olivibacter</taxon>
    </lineage>
</organism>
<keyword evidence="1" id="KW-0597">Phosphoprotein</keyword>
<dbReference type="SUPFAM" id="SSF52172">
    <property type="entry name" value="CheY-like"/>
    <property type="match status" value="1"/>
</dbReference>
<evidence type="ECO:0000313" key="5">
    <source>
        <dbReference type="Proteomes" id="UP001589774"/>
    </source>
</evidence>
<evidence type="ECO:0000256" key="1">
    <source>
        <dbReference type="PROSITE-ProRule" id="PRU00169"/>
    </source>
</evidence>
<evidence type="ECO:0000259" key="2">
    <source>
        <dbReference type="PROSITE" id="PS50110"/>
    </source>
</evidence>
<dbReference type="PROSITE" id="PS50110">
    <property type="entry name" value="RESPONSE_REGULATORY"/>
    <property type="match status" value="1"/>
</dbReference>
<dbReference type="InterPro" id="IPR046947">
    <property type="entry name" value="LytR-like"/>
</dbReference>
<reference evidence="4 5" key="1">
    <citation type="submission" date="2024-09" db="EMBL/GenBank/DDBJ databases">
        <authorList>
            <person name="Sun Q."/>
            <person name="Mori K."/>
        </authorList>
    </citation>
    <scope>NUCLEOTIDE SEQUENCE [LARGE SCALE GENOMIC DNA]</scope>
    <source>
        <strain evidence="4 5">CCM 7765</strain>
    </source>
</reference>
<evidence type="ECO:0000259" key="3">
    <source>
        <dbReference type="PROSITE" id="PS50930"/>
    </source>
</evidence>
<dbReference type="InterPro" id="IPR011006">
    <property type="entry name" value="CheY-like_superfamily"/>
</dbReference>
<dbReference type="Pfam" id="PF04397">
    <property type="entry name" value="LytTR"/>
    <property type="match status" value="1"/>
</dbReference>
<dbReference type="InterPro" id="IPR007492">
    <property type="entry name" value="LytTR_DNA-bd_dom"/>
</dbReference>
<dbReference type="SMART" id="SM00850">
    <property type="entry name" value="LytTR"/>
    <property type="match status" value="1"/>
</dbReference>
<evidence type="ECO:0000313" key="4">
    <source>
        <dbReference type="EMBL" id="MFC0316884.1"/>
    </source>
</evidence>
<dbReference type="InterPro" id="IPR001789">
    <property type="entry name" value="Sig_transdc_resp-reg_receiver"/>
</dbReference>
<dbReference type="EMBL" id="JBHLWO010000001">
    <property type="protein sequence ID" value="MFC0316884.1"/>
    <property type="molecule type" value="Genomic_DNA"/>
</dbReference>
<dbReference type="PANTHER" id="PTHR37299:SF1">
    <property type="entry name" value="STAGE 0 SPORULATION PROTEIN A HOMOLOG"/>
    <property type="match status" value="1"/>
</dbReference>
<accession>A0ABV6HDB0</accession>
<dbReference type="Gene3D" id="2.40.50.1020">
    <property type="entry name" value="LytTr DNA-binding domain"/>
    <property type="match status" value="1"/>
</dbReference>
<dbReference type="Pfam" id="PF00072">
    <property type="entry name" value="Response_reg"/>
    <property type="match status" value="1"/>
</dbReference>
<protein>
    <submittedName>
        <fullName evidence="4">LytR/AlgR family response regulator transcription factor</fullName>
    </submittedName>
</protein>
<name>A0ABV6HDB0_9SPHI</name>
<dbReference type="Gene3D" id="3.40.50.2300">
    <property type="match status" value="1"/>
</dbReference>
<feature type="modified residue" description="4-aspartylphosphate" evidence="1">
    <location>
        <position position="54"/>
    </location>
</feature>
<dbReference type="PANTHER" id="PTHR37299">
    <property type="entry name" value="TRANSCRIPTIONAL REGULATOR-RELATED"/>
    <property type="match status" value="1"/>
</dbReference>
<keyword evidence="5" id="KW-1185">Reference proteome</keyword>
<dbReference type="SMART" id="SM00448">
    <property type="entry name" value="REC"/>
    <property type="match status" value="1"/>
</dbReference>
<dbReference type="RefSeq" id="WP_130855069.1">
    <property type="nucleotide sequence ID" value="NZ_JBHLWO010000001.1"/>
</dbReference>
<comment type="caution">
    <text evidence="4">The sequence shown here is derived from an EMBL/GenBank/DDBJ whole genome shotgun (WGS) entry which is preliminary data.</text>
</comment>
<dbReference type="Proteomes" id="UP001589774">
    <property type="component" value="Unassembled WGS sequence"/>
</dbReference>
<gene>
    <name evidence="4" type="ORF">ACFFI0_01140</name>
</gene>
<feature type="domain" description="HTH LytTR-type" evidence="3">
    <location>
        <begin position="135"/>
        <end position="232"/>
    </location>
</feature>